<dbReference type="PROSITE" id="PS51462">
    <property type="entry name" value="NUDIX"/>
    <property type="match status" value="1"/>
</dbReference>
<dbReference type="PANTHER" id="PTHR12629:SF0">
    <property type="entry name" value="DIPHOSPHOINOSITOL-POLYPHOSPHATE DIPHOSPHATASE"/>
    <property type="match status" value="1"/>
</dbReference>
<evidence type="ECO:0000256" key="2">
    <source>
        <dbReference type="ARBA" id="ARBA00022723"/>
    </source>
</evidence>
<reference evidence="6" key="1">
    <citation type="submission" date="2020-09" db="EMBL/GenBank/DDBJ databases">
        <title>Genome seq and assembly of Tianweitania sp.</title>
        <authorList>
            <person name="Chhetri G."/>
        </authorList>
    </citation>
    <scope>NUCLEOTIDE SEQUENCE</scope>
    <source>
        <strain evidence="6">Rool2</strain>
    </source>
</reference>
<comment type="cofactor">
    <cofactor evidence="1">
        <name>Mg(2+)</name>
        <dbReference type="ChEBI" id="CHEBI:18420"/>
    </cofactor>
</comment>
<comment type="caution">
    <text evidence="6">The sequence shown here is derived from an EMBL/GenBank/DDBJ whole genome shotgun (WGS) entry which is preliminary data.</text>
</comment>
<dbReference type="GO" id="GO:0005737">
    <property type="term" value="C:cytoplasm"/>
    <property type="evidence" value="ECO:0007669"/>
    <property type="project" value="TreeGrafter"/>
</dbReference>
<dbReference type="GO" id="GO:0046872">
    <property type="term" value="F:metal ion binding"/>
    <property type="evidence" value="ECO:0007669"/>
    <property type="project" value="UniProtKB-KW"/>
</dbReference>
<evidence type="ECO:0000313" key="6">
    <source>
        <dbReference type="EMBL" id="MBD0416195.1"/>
    </source>
</evidence>
<evidence type="ECO:0000259" key="5">
    <source>
        <dbReference type="PROSITE" id="PS51462"/>
    </source>
</evidence>
<keyword evidence="2" id="KW-0479">Metal-binding</keyword>
<dbReference type="PROSITE" id="PS00893">
    <property type="entry name" value="NUDIX_BOX"/>
    <property type="match status" value="1"/>
</dbReference>
<dbReference type="AlphaFoldDB" id="A0A8J6Q4P4"/>
<dbReference type="CDD" id="cd04666">
    <property type="entry name" value="NUDIX_DIPP2_like_Nudt4"/>
    <property type="match status" value="1"/>
</dbReference>
<name>A0A8J6Q4P4_9HYPH</name>
<keyword evidence="3 6" id="KW-0378">Hydrolase</keyword>
<gene>
    <name evidence="6" type="ORF">ICI42_16190</name>
</gene>
<sequence length="143" mass="15840">MPCRVQVAALPWRAGENGLEVMLITSRGTGRWVLPKGWPEGSEPLCEAARREAAEEAGLSGKILPSEAGSFYYRKARDSGEQWLCEVRVFPMQVTGVAEKWPEEKSRKRRWFSPQVAGRLVAEPDLGALIRTFQAPATNEVAA</sequence>
<dbReference type="SUPFAM" id="SSF55811">
    <property type="entry name" value="Nudix"/>
    <property type="match status" value="1"/>
</dbReference>
<dbReference type="Proteomes" id="UP000643405">
    <property type="component" value="Unassembled WGS sequence"/>
</dbReference>
<dbReference type="EMBL" id="JACVVX010000005">
    <property type="protein sequence ID" value="MBD0416195.1"/>
    <property type="molecule type" value="Genomic_DNA"/>
</dbReference>
<dbReference type="InterPro" id="IPR047198">
    <property type="entry name" value="DDP-like_NUDIX"/>
</dbReference>
<keyword evidence="4" id="KW-0460">Magnesium</keyword>
<evidence type="ECO:0000256" key="1">
    <source>
        <dbReference type="ARBA" id="ARBA00001946"/>
    </source>
</evidence>
<dbReference type="Gene3D" id="3.90.79.10">
    <property type="entry name" value="Nucleoside Triphosphate Pyrophosphohydrolase"/>
    <property type="match status" value="1"/>
</dbReference>
<keyword evidence="7" id="KW-1185">Reference proteome</keyword>
<dbReference type="InterPro" id="IPR000086">
    <property type="entry name" value="NUDIX_hydrolase_dom"/>
</dbReference>
<protein>
    <submittedName>
        <fullName evidence="6">NUDIX hydrolase</fullName>
    </submittedName>
</protein>
<feature type="domain" description="Nudix hydrolase" evidence="5">
    <location>
        <begin position="2"/>
        <end position="134"/>
    </location>
</feature>
<evidence type="ECO:0000313" key="7">
    <source>
        <dbReference type="Proteomes" id="UP000643405"/>
    </source>
</evidence>
<organism evidence="6 7">
    <name type="scientific">Oryzicola mucosus</name>
    <dbReference type="NCBI Taxonomy" id="2767425"/>
    <lineage>
        <taxon>Bacteria</taxon>
        <taxon>Pseudomonadati</taxon>
        <taxon>Pseudomonadota</taxon>
        <taxon>Alphaproteobacteria</taxon>
        <taxon>Hyphomicrobiales</taxon>
        <taxon>Phyllobacteriaceae</taxon>
        <taxon>Oryzicola</taxon>
    </lineage>
</organism>
<dbReference type="Pfam" id="PF00293">
    <property type="entry name" value="NUDIX"/>
    <property type="match status" value="1"/>
</dbReference>
<evidence type="ECO:0000256" key="4">
    <source>
        <dbReference type="ARBA" id="ARBA00022842"/>
    </source>
</evidence>
<dbReference type="InterPro" id="IPR020084">
    <property type="entry name" value="NUDIX_hydrolase_CS"/>
</dbReference>
<dbReference type="InterPro" id="IPR015797">
    <property type="entry name" value="NUDIX_hydrolase-like_dom_sf"/>
</dbReference>
<accession>A0A8J6Q4P4</accession>
<proteinExistence type="predicted"/>
<dbReference type="GO" id="GO:0016462">
    <property type="term" value="F:pyrophosphatase activity"/>
    <property type="evidence" value="ECO:0007669"/>
    <property type="project" value="InterPro"/>
</dbReference>
<evidence type="ECO:0000256" key="3">
    <source>
        <dbReference type="ARBA" id="ARBA00022801"/>
    </source>
</evidence>
<dbReference type="PANTHER" id="PTHR12629">
    <property type="entry name" value="DIPHOSPHOINOSITOL POLYPHOSPHATE PHOSPHOHYDROLASE"/>
    <property type="match status" value="1"/>
</dbReference>